<dbReference type="SUPFAM" id="SSF52540">
    <property type="entry name" value="P-loop containing nucleoside triphosphate hydrolases"/>
    <property type="match status" value="1"/>
</dbReference>
<protein>
    <recommendedName>
        <fullName evidence="3">CobQ/CobB/MinD/ParA nucleotide binding domain-containing protein</fullName>
    </recommendedName>
</protein>
<sequence length="367" mass="37981">MDNLRVLVVGVGAQMLAMLRAHPRVAAARECLDIVDVRALSLGLGADAAVFGCLDLDGLDRSTVRELIGAGVEPIGLVSSDAAEVVDEVVATQTSPDAAQRAADRWRRLGVRYVLRAEPRTGLAAELDRVLRAVGGEEPADLPAPRPPDRAGPPVGWREVPASILDALVGRDLAALRRESLWPALAEAARGPDRPGTAGSGTVLAVWGPAGAPGRSVVAAVIARRLSAWGATVLLVDADTYGGAQAVLHGQLDEAPGLIRAVRLADRGRLDDAALADCAVAIPGGPALLTGLTDAAGWPRLRPAGLEVVIEVARRRAHVTVVDCGFCLEEDEELSYDTAAPARNGATLAALRSADHVLALGVAEPVA</sequence>
<evidence type="ECO:0008006" key="3">
    <source>
        <dbReference type="Google" id="ProtNLM"/>
    </source>
</evidence>
<dbReference type="Proteomes" id="UP000008366">
    <property type="component" value="Unassembled WGS sequence"/>
</dbReference>
<dbReference type="EMBL" id="BAHD01000060">
    <property type="protein sequence ID" value="GAB97203.1"/>
    <property type="molecule type" value="Genomic_DNA"/>
</dbReference>
<evidence type="ECO:0000313" key="2">
    <source>
        <dbReference type="Proteomes" id="UP000008366"/>
    </source>
</evidence>
<dbReference type="OrthoDB" id="3217709at2"/>
<name>K6VLW0_9MICO</name>
<proteinExistence type="predicted"/>
<reference evidence="1 2" key="1">
    <citation type="submission" date="2012-08" db="EMBL/GenBank/DDBJ databases">
        <title>Whole genome shotgun sequence of Kineosphaera limosa NBRC 100340.</title>
        <authorList>
            <person name="Yoshida I."/>
            <person name="Isaki S."/>
            <person name="Hosoyama A."/>
            <person name="Tsuchikane K."/>
            <person name="Katsumata H."/>
            <person name="Ando Y."/>
            <person name="Ohji S."/>
            <person name="Hamada M."/>
            <person name="Tamura T."/>
            <person name="Yamazoe A."/>
            <person name="Yamazaki S."/>
            <person name="Fujita N."/>
        </authorList>
    </citation>
    <scope>NUCLEOTIDE SEQUENCE [LARGE SCALE GENOMIC DNA]</scope>
    <source>
        <strain evidence="1 2">NBRC 100340</strain>
    </source>
</reference>
<gene>
    <name evidence="1" type="ORF">KILIM_060_00010</name>
</gene>
<organism evidence="1 2">
    <name type="scientific">Kineosphaera limosa NBRC 100340</name>
    <dbReference type="NCBI Taxonomy" id="1184609"/>
    <lineage>
        <taxon>Bacteria</taxon>
        <taxon>Bacillati</taxon>
        <taxon>Actinomycetota</taxon>
        <taxon>Actinomycetes</taxon>
        <taxon>Micrococcales</taxon>
        <taxon>Dermatophilaceae</taxon>
        <taxon>Kineosphaera</taxon>
    </lineage>
</organism>
<keyword evidence="2" id="KW-1185">Reference proteome</keyword>
<dbReference type="AlphaFoldDB" id="K6VLW0"/>
<comment type="caution">
    <text evidence="1">The sequence shown here is derived from an EMBL/GenBank/DDBJ whole genome shotgun (WGS) entry which is preliminary data.</text>
</comment>
<accession>K6VLW0</accession>
<dbReference type="RefSeq" id="WP_006593735.1">
    <property type="nucleotide sequence ID" value="NZ_BAHD01000060.1"/>
</dbReference>
<feature type="non-terminal residue" evidence="1">
    <location>
        <position position="367"/>
    </location>
</feature>
<dbReference type="STRING" id="1184609.KILIM_060_00010"/>
<dbReference type="eggNOG" id="COG0455">
    <property type="taxonomic scope" value="Bacteria"/>
</dbReference>
<dbReference type="InterPro" id="IPR027417">
    <property type="entry name" value="P-loop_NTPase"/>
</dbReference>
<evidence type="ECO:0000313" key="1">
    <source>
        <dbReference type="EMBL" id="GAB97203.1"/>
    </source>
</evidence>
<dbReference type="Gene3D" id="3.40.50.300">
    <property type="entry name" value="P-loop containing nucleotide triphosphate hydrolases"/>
    <property type="match status" value="1"/>
</dbReference>